<keyword evidence="3 5" id="KW-1133">Transmembrane helix</keyword>
<dbReference type="Gene3D" id="1.20.1250.20">
    <property type="entry name" value="MFS general substrate transporter like domains"/>
    <property type="match status" value="1"/>
</dbReference>
<feature type="transmembrane region" description="Helical" evidence="5">
    <location>
        <begin position="64"/>
        <end position="83"/>
    </location>
</feature>
<comment type="subcellular location">
    <subcellularLocation>
        <location evidence="1">Cell membrane</location>
        <topology evidence="1">Multi-pass membrane protein</topology>
    </subcellularLocation>
</comment>
<protein>
    <submittedName>
        <fullName evidence="7">MFS transporter</fullName>
    </submittedName>
</protein>
<proteinExistence type="predicted"/>
<keyword evidence="4 5" id="KW-0472">Membrane</keyword>
<feature type="transmembrane region" description="Helical" evidence="5">
    <location>
        <begin position="150"/>
        <end position="168"/>
    </location>
</feature>
<dbReference type="PROSITE" id="PS50850">
    <property type="entry name" value="MFS"/>
    <property type="match status" value="1"/>
</dbReference>
<feature type="transmembrane region" description="Helical" evidence="5">
    <location>
        <begin position="346"/>
        <end position="365"/>
    </location>
</feature>
<sequence>MVAGSTFLAMLAYSGPLGNVVTLSQAFGSSRAGSTWILASMSVGLAVTLLAAGVVADRIGHRRVFRLGAVVFTAASVVSALAGTTPVFVLARVVAGAGATGMIATGLGLAGAVSAHARHRATTATAWSAAMGAGIALGPLLTGLLDLIGAWRGFYGLLALGGLAVWAGTRRLPGGTGLGRSAPSRRFDLAGFTLLTVFLAVAVTAIVEVRAGGPVTATVLFAVAALLFGALIASQRIGTARLVDPRLFTHRPFQAATVAGFGTGIGVVATMSFACTFLVDGLGMSTLQAGALLAAWSGTSAVAALLLARHTAKVSATVQLVTGLGGVTVGLALVTGISATSGIGRLMPGLIVAGLASGLLNTGLARQAVATVPADDAAMGTGANNTARYLGSSIGVSAASIIATGGDLVAGWDRVVWLGAAASLASAILVTILSRRARTSPAAPPIRSPSSPP</sequence>
<dbReference type="InterPro" id="IPR011701">
    <property type="entry name" value="MFS"/>
</dbReference>
<dbReference type="PANTHER" id="PTHR42718">
    <property type="entry name" value="MAJOR FACILITATOR SUPERFAMILY MULTIDRUG TRANSPORTER MFSC"/>
    <property type="match status" value="1"/>
</dbReference>
<organism evidence="7 8">
    <name type="scientific">Amycolatopsis ultiminotia</name>
    <dbReference type="NCBI Taxonomy" id="543629"/>
    <lineage>
        <taxon>Bacteria</taxon>
        <taxon>Bacillati</taxon>
        <taxon>Actinomycetota</taxon>
        <taxon>Actinomycetes</taxon>
        <taxon>Pseudonocardiales</taxon>
        <taxon>Pseudonocardiaceae</taxon>
        <taxon>Amycolatopsis</taxon>
    </lineage>
</organism>
<evidence type="ECO:0000313" key="7">
    <source>
        <dbReference type="EMBL" id="GAA3585030.1"/>
    </source>
</evidence>
<dbReference type="SUPFAM" id="SSF103473">
    <property type="entry name" value="MFS general substrate transporter"/>
    <property type="match status" value="1"/>
</dbReference>
<evidence type="ECO:0000256" key="3">
    <source>
        <dbReference type="ARBA" id="ARBA00022989"/>
    </source>
</evidence>
<feature type="transmembrane region" description="Helical" evidence="5">
    <location>
        <begin position="213"/>
        <end position="234"/>
    </location>
</feature>
<dbReference type="InterPro" id="IPR020846">
    <property type="entry name" value="MFS_dom"/>
</dbReference>
<dbReference type="EMBL" id="BAAAZN010000030">
    <property type="protein sequence ID" value="GAA3585030.1"/>
    <property type="molecule type" value="Genomic_DNA"/>
</dbReference>
<feature type="transmembrane region" description="Helical" evidence="5">
    <location>
        <begin position="89"/>
        <end position="112"/>
    </location>
</feature>
<dbReference type="Proteomes" id="UP001500689">
    <property type="component" value="Unassembled WGS sequence"/>
</dbReference>
<evidence type="ECO:0000256" key="2">
    <source>
        <dbReference type="ARBA" id="ARBA00022692"/>
    </source>
</evidence>
<feature type="transmembrane region" description="Helical" evidence="5">
    <location>
        <begin position="320"/>
        <end position="340"/>
    </location>
</feature>
<accession>A0ABP6YK62</accession>
<feature type="transmembrane region" description="Helical" evidence="5">
    <location>
        <begin position="36"/>
        <end position="57"/>
    </location>
</feature>
<feature type="transmembrane region" description="Helical" evidence="5">
    <location>
        <begin position="285"/>
        <end position="308"/>
    </location>
</feature>
<feature type="transmembrane region" description="Helical" evidence="5">
    <location>
        <begin position="386"/>
        <end position="403"/>
    </location>
</feature>
<dbReference type="InterPro" id="IPR036259">
    <property type="entry name" value="MFS_trans_sf"/>
</dbReference>
<name>A0ABP6YK62_9PSEU</name>
<evidence type="ECO:0000256" key="4">
    <source>
        <dbReference type="ARBA" id="ARBA00023136"/>
    </source>
</evidence>
<dbReference type="PANTHER" id="PTHR42718:SF49">
    <property type="entry name" value="EXPORT PROTEIN"/>
    <property type="match status" value="1"/>
</dbReference>
<feature type="transmembrane region" description="Helical" evidence="5">
    <location>
        <begin position="255"/>
        <end position="279"/>
    </location>
</feature>
<keyword evidence="8" id="KW-1185">Reference proteome</keyword>
<keyword evidence="2 5" id="KW-0812">Transmembrane</keyword>
<feature type="domain" description="Major facilitator superfamily (MFS) profile" evidence="6">
    <location>
        <begin position="1"/>
        <end position="438"/>
    </location>
</feature>
<gene>
    <name evidence="7" type="ORF">GCM10022222_82070</name>
</gene>
<evidence type="ECO:0000256" key="1">
    <source>
        <dbReference type="ARBA" id="ARBA00004651"/>
    </source>
</evidence>
<dbReference type="Gene3D" id="1.20.1720.10">
    <property type="entry name" value="Multidrug resistance protein D"/>
    <property type="match status" value="1"/>
</dbReference>
<comment type="caution">
    <text evidence="7">The sequence shown here is derived from an EMBL/GenBank/DDBJ whole genome shotgun (WGS) entry which is preliminary data.</text>
</comment>
<feature type="transmembrane region" description="Helical" evidence="5">
    <location>
        <begin position="189"/>
        <end position="207"/>
    </location>
</feature>
<feature type="transmembrane region" description="Helical" evidence="5">
    <location>
        <begin position="124"/>
        <end position="144"/>
    </location>
</feature>
<feature type="transmembrane region" description="Helical" evidence="5">
    <location>
        <begin position="415"/>
        <end position="433"/>
    </location>
</feature>
<evidence type="ECO:0000313" key="8">
    <source>
        <dbReference type="Proteomes" id="UP001500689"/>
    </source>
</evidence>
<reference evidence="8" key="1">
    <citation type="journal article" date="2019" name="Int. J. Syst. Evol. Microbiol.">
        <title>The Global Catalogue of Microorganisms (GCM) 10K type strain sequencing project: providing services to taxonomists for standard genome sequencing and annotation.</title>
        <authorList>
            <consortium name="The Broad Institute Genomics Platform"/>
            <consortium name="The Broad Institute Genome Sequencing Center for Infectious Disease"/>
            <person name="Wu L."/>
            <person name="Ma J."/>
        </authorList>
    </citation>
    <scope>NUCLEOTIDE SEQUENCE [LARGE SCALE GENOMIC DNA]</scope>
    <source>
        <strain evidence="8">JCM 16898</strain>
    </source>
</reference>
<dbReference type="Pfam" id="PF07690">
    <property type="entry name" value="MFS_1"/>
    <property type="match status" value="1"/>
</dbReference>
<evidence type="ECO:0000256" key="5">
    <source>
        <dbReference type="SAM" id="Phobius"/>
    </source>
</evidence>
<evidence type="ECO:0000259" key="6">
    <source>
        <dbReference type="PROSITE" id="PS50850"/>
    </source>
</evidence>